<keyword evidence="3" id="KW-1185">Reference proteome</keyword>
<evidence type="ECO:0000256" key="1">
    <source>
        <dbReference type="SAM" id="MobiDB-lite"/>
    </source>
</evidence>
<dbReference type="Proteomes" id="UP001225356">
    <property type="component" value="Unassembled WGS sequence"/>
</dbReference>
<sequence length="79" mass="8807">MDLMNLTIGLPFMPIRGLIRLAELIQEQVELETRSPAAVRRHLDAVEEARASGEISDEEAEQQVEQILGQMIDQPDPPG</sequence>
<proteinExistence type="predicted"/>
<evidence type="ECO:0008006" key="4">
    <source>
        <dbReference type="Google" id="ProtNLM"/>
    </source>
</evidence>
<organism evidence="2 3">
    <name type="scientific">Streptosporangium lutulentum</name>
    <dbReference type="NCBI Taxonomy" id="1461250"/>
    <lineage>
        <taxon>Bacteria</taxon>
        <taxon>Bacillati</taxon>
        <taxon>Actinomycetota</taxon>
        <taxon>Actinomycetes</taxon>
        <taxon>Streptosporangiales</taxon>
        <taxon>Streptosporangiaceae</taxon>
        <taxon>Streptosporangium</taxon>
    </lineage>
</organism>
<dbReference type="EMBL" id="JAUSQU010000001">
    <property type="protein sequence ID" value="MDP9846712.1"/>
    <property type="molecule type" value="Genomic_DNA"/>
</dbReference>
<evidence type="ECO:0000313" key="2">
    <source>
        <dbReference type="EMBL" id="MDP9846712.1"/>
    </source>
</evidence>
<reference evidence="2 3" key="1">
    <citation type="submission" date="2023-07" db="EMBL/GenBank/DDBJ databases">
        <title>Sequencing the genomes of 1000 actinobacteria strains.</title>
        <authorList>
            <person name="Klenk H.-P."/>
        </authorList>
    </citation>
    <scope>NUCLEOTIDE SEQUENCE [LARGE SCALE GENOMIC DNA]</scope>
    <source>
        <strain evidence="2 3">DSM 46740</strain>
    </source>
</reference>
<evidence type="ECO:0000313" key="3">
    <source>
        <dbReference type="Proteomes" id="UP001225356"/>
    </source>
</evidence>
<gene>
    <name evidence="2" type="ORF">J2853_005923</name>
</gene>
<name>A0ABT9QJ28_9ACTN</name>
<feature type="region of interest" description="Disordered" evidence="1">
    <location>
        <begin position="49"/>
        <end position="79"/>
    </location>
</feature>
<protein>
    <recommendedName>
        <fullName evidence="4">Gas vesicle protein G</fullName>
    </recommendedName>
</protein>
<dbReference type="InterPro" id="IPR007804">
    <property type="entry name" value="GvpG"/>
</dbReference>
<dbReference type="Pfam" id="PF05120">
    <property type="entry name" value="GvpG"/>
    <property type="match status" value="1"/>
</dbReference>
<comment type="caution">
    <text evidence="2">The sequence shown here is derived from an EMBL/GenBank/DDBJ whole genome shotgun (WGS) entry which is preliminary data.</text>
</comment>
<accession>A0ABT9QJ28</accession>